<dbReference type="AlphaFoldDB" id="A0A1F5FZP0"/>
<dbReference type="InterPro" id="IPR001434">
    <property type="entry name" value="OmcB-like_DUF11"/>
</dbReference>
<gene>
    <name evidence="3" type="ORF">A2618_03370</name>
</gene>
<evidence type="ECO:0000256" key="1">
    <source>
        <dbReference type="SAM" id="Phobius"/>
    </source>
</evidence>
<keyword evidence="1" id="KW-0472">Membrane</keyword>
<dbReference type="NCBIfam" id="TIGR01451">
    <property type="entry name" value="B_ant_repeat"/>
    <property type="match status" value="1"/>
</dbReference>
<reference evidence="3 4" key="1">
    <citation type="journal article" date="2016" name="Nat. Commun.">
        <title>Thousands of microbial genomes shed light on interconnected biogeochemical processes in an aquifer system.</title>
        <authorList>
            <person name="Anantharaman K."/>
            <person name="Brown C.T."/>
            <person name="Hug L.A."/>
            <person name="Sharon I."/>
            <person name="Castelle C.J."/>
            <person name="Probst A.J."/>
            <person name="Thomas B.C."/>
            <person name="Singh A."/>
            <person name="Wilkins M.J."/>
            <person name="Karaoz U."/>
            <person name="Brodie E.L."/>
            <person name="Williams K.H."/>
            <person name="Hubbard S.S."/>
            <person name="Banfield J.F."/>
        </authorList>
    </citation>
    <scope>NUCLEOTIDE SEQUENCE [LARGE SCALE GENOMIC DNA]</scope>
</reference>
<feature type="transmembrane region" description="Helical" evidence="1">
    <location>
        <begin position="152"/>
        <end position="173"/>
    </location>
</feature>
<keyword evidence="1" id="KW-1133">Transmembrane helix</keyword>
<name>A0A1F5FZP0_9BACT</name>
<sequence length="174" mass="18097">MYENDSRNRAGFYYLEKRIADASTLVSGTTVTYNVIAKNNGGASASDVQISDTLSTNLNFVDSDADCNYESSTRTLTCTLGSLSAGSQTQRSFRATLVANSTTSIANTAEVFSSNGQRDACSVQLDATGKVVTPTPTAEAPAELPQAGVFEVTVGTVGVGLVLLILGLVGLLLI</sequence>
<accession>A0A1F5FZP0</accession>
<dbReference type="EMBL" id="MFAR01000015">
    <property type="protein sequence ID" value="OGD85078.1"/>
    <property type="molecule type" value="Genomic_DNA"/>
</dbReference>
<evidence type="ECO:0000313" key="4">
    <source>
        <dbReference type="Proteomes" id="UP000177921"/>
    </source>
</evidence>
<dbReference type="InterPro" id="IPR047589">
    <property type="entry name" value="DUF11_rpt"/>
</dbReference>
<evidence type="ECO:0000259" key="2">
    <source>
        <dbReference type="Pfam" id="PF01345"/>
    </source>
</evidence>
<comment type="caution">
    <text evidence="3">The sequence shown here is derived from an EMBL/GenBank/DDBJ whole genome shotgun (WGS) entry which is preliminary data.</text>
</comment>
<protein>
    <recommendedName>
        <fullName evidence="2">DUF11 domain-containing protein</fullName>
    </recommendedName>
</protein>
<dbReference type="Gene3D" id="2.60.40.1170">
    <property type="entry name" value="Mu homology domain, subdomain B"/>
    <property type="match status" value="1"/>
</dbReference>
<keyword evidence="1" id="KW-0812">Transmembrane</keyword>
<evidence type="ECO:0000313" key="3">
    <source>
        <dbReference type="EMBL" id="OGD85078.1"/>
    </source>
</evidence>
<proteinExistence type="predicted"/>
<dbReference type="Pfam" id="PF01345">
    <property type="entry name" value="DUF11"/>
    <property type="match status" value="1"/>
</dbReference>
<feature type="domain" description="DUF11" evidence="2">
    <location>
        <begin position="20"/>
        <end position="119"/>
    </location>
</feature>
<organism evidence="3 4">
    <name type="scientific">Candidatus Collierbacteria bacterium RIFOXYD1_FULL_46_26</name>
    <dbReference type="NCBI Taxonomy" id="1817732"/>
    <lineage>
        <taxon>Bacteria</taxon>
        <taxon>Candidatus Collieribacteriota</taxon>
    </lineage>
</organism>
<dbReference type="Proteomes" id="UP000177921">
    <property type="component" value="Unassembled WGS sequence"/>
</dbReference>